<dbReference type="PATRIC" id="fig|1172190.3.peg.956"/>
<comment type="caution">
    <text evidence="2">The sequence shown here is derived from an EMBL/GenBank/DDBJ whole genome shotgun (WGS) entry which is preliminary data.</text>
</comment>
<dbReference type="CDD" id="cd00130">
    <property type="entry name" value="PAS"/>
    <property type="match status" value="1"/>
</dbReference>
<dbReference type="InterPro" id="IPR013655">
    <property type="entry name" value="PAS_fold_3"/>
</dbReference>
<sequence>MQYNESEFLFETEVPLEEIIISRTDLDGNITYANETFCEISGYEEDELLGKPHSIVRHPDMPSIVFSELWEALHNGEQWRGVIKNLRKDKGYYWVEAIVSGVFKDGKLVEYKSIRSPISRDEKFKYQRLYDKMREENGENIRKIIYEKKGK</sequence>
<dbReference type="SUPFAM" id="SSF55785">
    <property type="entry name" value="PYP-like sensor domain (PAS domain)"/>
    <property type="match status" value="1"/>
</dbReference>
<evidence type="ECO:0000259" key="1">
    <source>
        <dbReference type="PROSITE" id="PS50112"/>
    </source>
</evidence>
<organism evidence="2 3">
    <name type="scientific">Sulfurimonas hongkongensis</name>
    <dbReference type="NCBI Taxonomy" id="1172190"/>
    <lineage>
        <taxon>Bacteria</taxon>
        <taxon>Pseudomonadati</taxon>
        <taxon>Campylobacterota</taxon>
        <taxon>Epsilonproteobacteria</taxon>
        <taxon>Campylobacterales</taxon>
        <taxon>Sulfurimonadaceae</taxon>
        <taxon>Sulfurimonas</taxon>
    </lineage>
</organism>
<keyword evidence="3" id="KW-1185">Reference proteome</keyword>
<dbReference type="STRING" id="1172190.M947_04895"/>
<dbReference type="OrthoDB" id="9765776at2"/>
<dbReference type="eggNOG" id="COG3829">
    <property type="taxonomic scope" value="Bacteria"/>
</dbReference>
<gene>
    <name evidence="2" type="ORF">M947_04895</name>
</gene>
<dbReference type="RefSeq" id="WP_021287250.1">
    <property type="nucleotide sequence ID" value="NZ_AUPZ01000005.1"/>
</dbReference>
<proteinExistence type="predicted"/>
<accession>T0JSG9</accession>
<dbReference type="SMART" id="SM00091">
    <property type="entry name" value="PAS"/>
    <property type="match status" value="1"/>
</dbReference>
<dbReference type="PROSITE" id="PS50112">
    <property type="entry name" value="PAS"/>
    <property type="match status" value="1"/>
</dbReference>
<evidence type="ECO:0000313" key="2">
    <source>
        <dbReference type="EMBL" id="EQB39922.1"/>
    </source>
</evidence>
<protein>
    <recommendedName>
        <fullName evidence="1">PAS domain-containing protein</fullName>
    </recommendedName>
</protein>
<dbReference type="Gene3D" id="3.30.450.20">
    <property type="entry name" value="PAS domain"/>
    <property type="match status" value="1"/>
</dbReference>
<reference evidence="2 3" key="1">
    <citation type="submission" date="2013-07" db="EMBL/GenBank/DDBJ databases">
        <title>Sulfurimonas hongkongensis AST-10 Genome Sequencing.</title>
        <authorList>
            <person name="Cai L."/>
            <person name="Zhang T."/>
        </authorList>
    </citation>
    <scope>NUCLEOTIDE SEQUENCE [LARGE SCALE GENOMIC DNA]</scope>
    <source>
        <strain evidence="2 3">AST-10</strain>
    </source>
</reference>
<dbReference type="InterPro" id="IPR000014">
    <property type="entry name" value="PAS"/>
</dbReference>
<dbReference type="InterPro" id="IPR035965">
    <property type="entry name" value="PAS-like_dom_sf"/>
</dbReference>
<dbReference type="Proteomes" id="UP000015520">
    <property type="component" value="Unassembled WGS sequence"/>
</dbReference>
<dbReference type="AlphaFoldDB" id="T0JSG9"/>
<dbReference type="Pfam" id="PF08447">
    <property type="entry name" value="PAS_3"/>
    <property type="match status" value="1"/>
</dbReference>
<name>T0JSG9_9BACT</name>
<feature type="domain" description="PAS" evidence="1">
    <location>
        <begin position="25"/>
        <end position="76"/>
    </location>
</feature>
<dbReference type="NCBIfam" id="TIGR00229">
    <property type="entry name" value="sensory_box"/>
    <property type="match status" value="1"/>
</dbReference>
<evidence type="ECO:0000313" key="3">
    <source>
        <dbReference type="Proteomes" id="UP000015520"/>
    </source>
</evidence>
<dbReference type="EMBL" id="AUPZ01000005">
    <property type="protein sequence ID" value="EQB39922.1"/>
    <property type="molecule type" value="Genomic_DNA"/>
</dbReference>